<dbReference type="Gene3D" id="3.40.190.10">
    <property type="entry name" value="Periplasmic binding protein-like II"/>
    <property type="match status" value="1"/>
</dbReference>
<name>A0A5C4TA59_9BACL</name>
<dbReference type="AlphaFoldDB" id="A0A5C4TA59"/>
<dbReference type="EMBL" id="VDCQ01000018">
    <property type="protein sequence ID" value="TNJ65490.1"/>
    <property type="molecule type" value="Genomic_DNA"/>
</dbReference>
<dbReference type="Proteomes" id="UP000307943">
    <property type="component" value="Unassembled WGS sequence"/>
</dbReference>
<keyword evidence="2" id="KW-1185">Reference proteome</keyword>
<comment type="caution">
    <text evidence="1">The sequence shown here is derived from an EMBL/GenBank/DDBJ whole genome shotgun (WGS) entry which is preliminary data.</text>
</comment>
<dbReference type="PROSITE" id="PS51257">
    <property type="entry name" value="PROKAR_LIPOPROTEIN"/>
    <property type="match status" value="1"/>
</dbReference>
<dbReference type="SUPFAM" id="SSF53850">
    <property type="entry name" value="Periplasmic binding protein-like II"/>
    <property type="match status" value="1"/>
</dbReference>
<gene>
    <name evidence="1" type="ORF">FE784_14820</name>
</gene>
<dbReference type="InterPro" id="IPR006059">
    <property type="entry name" value="SBP"/>
</dbReference>
<organism evidence="1 2">
    <name type="scientific">Paenibacillus hemerocallicola</name>
    <dbReference type="NCBI Taxonomy" id="1172614"/>
    <lineage>
        <taxon>Bacteria</taxon>
        <taxon>Bacillati</taxon>
        <taxon>Bacillota</taxon>
        <taxon>Bacilli</taxon>
        <taxon>Bacillales</taxon>
        <taxon>Paenibacillaceae</taxon>
        <taxon>Paenibacillus</taxon>
    </lineage>
</organism>
<reference evidence="1 2" key="1">
    <citation type="submission" date="2019-05" db="EMBL/GenBank/DDBJ databases">
        <title>We sequenced the genome of Paenibacillus hemerocallicola KCTC 33185 for further insight into its adaptation and study the phylogeny of Paenibacillus.</title>
        <authorList>
            <person name="Narsing Rao M.P."/>
        </authorList>
    </citation>
    <scope>NUCLEOTIDE SEQUENCE [LARGE SCALE GENOMIC DNA]</scope>
    <source>
        <strain evidence="1 2">KCTC 33185</strain>
    </source>
</reference>
<dbReference type="PANTHER" id="PTHR43649">
    <property type="entry name" value="ARABINOSE-BINDING PROTEIN-RELATED"/>
    <property type="match status" value="1"/>
</dbReference>
<dbReference type="Pfam" id="PF13416">
    <property type="entry name" value="SBP_bac_8"/>
    <property type="match status" value="1"/>
</dbReference>
<dbReference type="PANTHER" id="PTHR43649:SF12">
    <property type="entry name" value="DIACETYLCHITOBIOSE BINDING PROTEIN DASA"/>
    <property type="match status" value="1"/>
</dbReference>
<evidence type="ECO:0000313" key="2">
    <source>
        <dbReference type="Proteomes" id="UP000307943"/>
    </source>
</evidence>
<sequence length="451" mass="50011">MAKADIDHSGGLIEMKKWTSVIATGLVATTVLAGCGGADGSKGQSQSAANEEEKKPDPVTVTIGVRATGYLTEDEIQRYIVQPVAKRYPHITINRIVLDDKANSFENLLASNSLPDIIFHTSLLLPDLKRLKADQDLTETLKAAKLDLNKFNPTALEAVKITSENSYLMGVPYTMHFNALYYNKDIFDKFGASYPKDGMTWQEVTELAKKVTRIEDGVQYRGFEPDSIYRAGSQLGLPLVDPKTFKSLGNTDPWKKVVEMAKAAYEIEGNSTIQTFSSGVNAFVKDRKLAMLAGLNWLPNLAEVKDQFPNWDLASYPTWKEQPGVGTQIDLHVMVVPNTSKNKEAAAQVIDTVVSDEVQLDMARNGRVSVLKDKKYQDEFGKNLDFLKGKNVQAIFKSAPTKPFPSTVHANKAFNEITKVMTQVVKNKVDVNTALRSYDELMDKYIAEQGK</sequence>
<dbReference type="OrthoDB" id="2508290at2"/>
<dbReference type="InterPro" id="IPR050490">
    <property type="entry name" value="Bact_solute-bd_prot1"/>
</dbReference>
<evidence type="ECO:0000313" key="1">
    <source>
        <dbReference type="EMBL" id="TNJ65490.1"/>
    </source>
</evidence>
<accession>A0A5C4TA59</accession>
<proteinExistence type="predicted"/>
<protein>
    <submittedName>
        <fullName evidence="1">Extracellular solute-binding protein</fullName>
    </submittedName>
</protein>